<reference evidence="1" key="1">
    <citation type="submission" date="2021-06" db="EMBL/GenBank/DDBJ databases">
        <authorList>
            <person name="Kallberg Y."/>
            <person name="Tangrot J."/>
            <person name="Rosling A."/>
        </authorList>
    </citation>
    <scope>NUCLEOTIDE SEQUENCE</scope>
    <source>
        <strain evidence="1">IL203A</strain>
    </source>
</reference>
<protein>
    <submittedName>
        <fullName evidence="1">1409_t:CDS:1</fullName>
    </submittedName>
</protein>
<evidence type="ECO:0000313" key="1">
    <source>
        <dbReference type="EMBL" id="CAG8580610.1"/>
    </source>
</evidence>
<name>A0ACA9MB83_9GLOM</name>
<gene>
    <name evidence="1" type="ORF">DHETER_LOCUS6451</name>
</gene>
<dbReference type="Proteomes" id="UP000789702">
    <property type="component" value="Unassembled WGS sequence"/>
</dbReference>
<accession>A0ACA9MB83</accession>
<proteinExistence type="predicted"/>
<organism evidence="1 2">
    <name type="scientific">Dentiscutata heterogama</name>
    <dbReference type="NCBI Taxonomy" id="1316150"/>
    <lineage>
        <taxon>Eukaryota</taxon>
        <taxon>Fungi</taxon>
        <taxon>Fungi incertae sedis</taxon>
        <taxon>Mucoromycota</taxon>
        <taxon>Glomeromycotina</taxon>
        <taxon>Glomeromycetes</taxon>
        <taxon>Diversisporales</taxon>
        <taxon>Gigasporaceae</taxon>
        <taxon>Dentiscutata</taxon>
    </lineage>
</organism>
<dbReference type="EMBL" id="CAJVPU010008145">
    <property type="protein sequence ID" value="CAG8580610.1"/>
    <property type="molecule type" value="Genomic_DNA"/>
</dbReference>
<evidence type="ECO:0000313" key="2">
    <source>
        <dbReference type="Proteomes" id="UP000789702"/>
    </source>
</evidence>
<keyword evidence="2" id="KW-1185">Reference proteome</keyword>
<sequence>MRANVKSMTGGFLDCKQNARKATGICPGLEYLESNSELLTTIFP</sequence>
<comment type="caution">
    <text evidence="1">The sequence shown here is derived from an EMBL/GenBank/DDBJ whole genome shotgun (WGS) entry which is preliminary data.</text>
</comment>